<evidence type="ECO:0000259" key="6">
    <source>
        <dbReference type="Pfam" id="PF10502"/>
    </source>
</evidence>
<dbReference type="EC" id="3.4.21.89" evidence="5"/>
<keyword evidence="7" id="KW-0378">Hydrolase</keyword>
<dbReference type="PRINTS" id="PR00728">
    <property type="entry name" value="SIGNALPTASE"/>
</dbReference>
<dbReference type="Pfam" id="PF10502">
    <property type="entry name" value="Peptidase_S26"/>
    <property type="match status" value="1"/>
</dbReference>
<comment type="subcellular location">
    <subcellularLocation>
        <location evidence="1">Membrane</location>
    </subcellularLocation>
</comment>
<dbReference type="RefSeq" id="WP_209465334.1">
    <property type="nucleotide sequence ID" value="NZ_JAGGLG010000003.1"/>
</dbReference>
<feature type="domain" description="Peptidase S26" evidence="6">
    <location>
        <begin position="39"/>
        <end position="99"/>
    </location>
</feature>
<dbReference type="Gene3D" id="2.10.109.10">
    <property type="entry name" value="Umud Fragment, subunit A"/>
    <property type="match status" value="1"/>
</dbReference>
<keyword evidence="2" id="KW-0812">Transmembrane</keyword>
<evidence type="ECO:0000256" key="2">
    <source>
        <dbReference type="ARBA" id="ARBA00022692"/>
    </source>
</evidence>
<evidence type="ECO:0000256" key="4">
    <source>
        <dbReference type="ARBA" id="ARBA00023136"/>
    </source>
</evidence>
<evidence type="ECO:0000256" key="5">
    <source>
        <dbReference type="NCBIfam" id="TIGR02228"/>
    </source>
</evidence>
<comment type="caution">
    <text evidence="7">The sequence shown here is derived from an EMBL/GenBank/DDBJ whole genome shotgun (WGS) entry which is preliminary data.</text>
</comment>
<keyword evidence="4" id="KW-0472">Membrane</keyword>
<evidence type="ECO:0000256" key="1">
    <source>
        <dbReference type="ARBA" id="ARBA00004370"/>
    </source>
</evidence>
<sequence length="196" mass="21210">MKLVLRILNGAVTAVLAVILVATVALAITARRSQDGMPSVLGYKVLSVLSGSMEPAIKTGDVIIVEPLKPDHEIKEGDVITFRAADAPEMLITHRVVGIVSVNGEPTAYVTKGDNNDAVDLSPVSRSQVVGIQRWRVPYYGYLREFMRKPVGIVSLVIAPGVLLIAMEIRKIVQVVMEEERAKKAEKEPADAQSPS</sequence>
<accession>A0ABS4JNU4</accession>
<gene>
    <name evidence="7" type="ORF">J2Z79_000559</name>
</gene>
<dbReference type="InterPro" id="IPR001733">
    <property type="entry name" value="Peptidase_S26B"/>
</dbReference>
<protein>
    <recommendedName>
        <fullName evidence="5">Signal peptidase I</fullName>
        <ecNumber evidence="5">3.4.21.89</ecNumber>
    </recommendedName>
</protein>
<dbReference type="GO" id="GO:0016787">
    <property type="term" value="F:hydrolase activity"/>
    <property type="evidence" value="ECO:0007669"/>
    <property type="project" value="UniProtKB-KW"/>
</dbReference>
<organism evidence="7 8">
    <name type="scientific">Symbiobacterium terraclitae</name>
    <dbReference type="NCBI Taxonomy" id="557451"/>
    <lineage>
        <taxon>Bacteria</taxon>
        <taxon>Bacillati</taxon>
        <taxon>Bacillota</taxon>
        <taxon>Clostridia</taxon>
        <taxon>Eubacteriales</taxon>
        <taxon>Symbiobacteriaceae</taxon>
        <taxon>Symbiobacterium</taxon>
    </lineage>
</organism>
<keyword evidence="3" id="KW-1133">Transmembrane helix</keyword>
<dbReference type="NCBIfam" id="TIGR02228">
    <property type="entry name" value="sigpep_I_arch"/>
    <property type="match status" value="1"/>
</dbReference>
<name>A0ABS4JNU4_9FIRM</name>
<evidence type="ECO:0000256" key="3">
    <source>
        <dbReference type="ARBA" id="ARBA00022989"/>
    </source>
</evidence>
<dbReference type="SUPFAM" id="SSF51306">
    <property type="entry name" value="LexA/Signal peptidase"/>
    <property type="match status" value="1"/>
</dbReference>
<reference evidence="7 8" key="1">
    <citation type="submission" date="2021-03" db="EMBL/GenBank/DDBJ databases">
        <title>Genomic Encyclopedia of Type Strains, Phase IV (KMG-IV): sequencing the most valuable type-strain genomes for metagenomic binning, comparative biology and taxonomic classification.</title>
        <authorList>
            <person name="Goeker M."/>
        </authorList>
    </citation>
    <scope>NUCLEOTIDE SEQUENCE [LARGE SCALE GENOMIC DNA]</scope>
    <source>
        <strain evidence="7 8">DSM 27138</strain>
    </source>
</reference>
<keyword evidence="8" id="KW-1185">Reference proteome</keyword>
<evidence type="ECO:0000313" key="8">
    <source>
        <dbReference type="Proteomes" id="UP001519289"/>
    </source>
</evidence>
<dbReference type="PANTHER" id="PTHR10806">
    <property type="entry name" value="SIGNAL PEPTIDASE COMPLEX CATALYTIC SUBUNIT SEC11"/>
    <property type="match status" value="1"/>
</dbReference>
<dbReference type="EMBL" id="JAGGLG010000003">
    <property type="protein sequence ID" value="MBP2017185.1"/>
    <property type="molecule type" value="Genomic_DNA"/>
</dbReference>
<dbReference type="Proteomes" id="UP001519289">
    <property type="component" value="Unassembled WGS sequence"/>
</dbReference>
<dbReference type="PANTHER" id="PTHR10806:SF6">
    <property type="entry name" value="SIGNAL PEPTIDASE COMPLEX CATALYTIC SUBUNIT SEC11"/>
    <property type="match status" value="1"/>
</dbReference>
<dbReference type="InterPro" id="IPR036286">
    <property type="entry name" value="LexA/Signal_pep-like_sf"/>
</dbReference>
<dbReference type="CDD" id="cd06530">
    <property type="entry name" value="S26_SPase_I"/>
    <property type="match status" value="1"/>
</dbReference>
<proteinExistence type="predicted"/>
<dbReference type="InterPro" id="IPR019533">
    <property type="entry name" value="Peptidase_S26"/>
</dbReference>
<evidence type="ECO:0000313" key="7">
    <source>
        <dbReference type="EMBL" id="MBP2017185.1"/>
    </source>
</evidence>